<accession>A0A0H5CCA2</accession>
<organism evidence="2 3">
    <name type="scientific">Cyberlindnera jadinii (strain ATCC 18201 / CBS 1600 / BCRC 20928 / JCM 3617 / NBRC 0987 / NRRL Y-1542)</name>
    <name type="common">Torula yeast</name>
    <name type="synonym">Candida utilis</name>
    <dbReference type="NCBI Taxonomy" id="983966"/>
    <lineage>
        <taxon>Eukaryota</taxon>
        <taxon>Fungi</taxon>
        <taxon>Dikarya</taxon>
        <taxon>Ascomycota</taxon>
        <taxon>Saccharomycotina</taxon>
        <taxon>Saccharomycetes</taxon>
        <taxon>Phaffomycetales</taxon>
        <taxon>Phaffomycetaceae</taxon>
        <taxon>Cyberlindnera</taxon>
    </lineage>
</organism>
<sequence length="324" mass="36268">MPEKISSEKVNYTLCVPSSIISKANAKNLQQATSILYQLAKVASIHNVGEIVVIDSDKCVGDEVSGPIDTKKKIKFDDENSSTANSKSDISEDAMVIATILQYFVTPPYLVKTIFKQKFWKNFQYAKDLPKLTRLPFMAPDSQSKYREGLTNAKTKAKSKPLTNTKYVNVGYQEYLELSGQQVPVNVRVTVDTSTKKIVSPREAYEDRVGVNSSYGYHVRLASTFAKVFTESAYPEGYTKTLFVSGGEYHHHNKHPKLPASKAVDGDCLLLIVSKWSELERLFKQDRLEGVDDVKQFFDGEVPVPWGLRVEDSAMYALTKLSPA</sequence>
<comment type="similarity">
    <text evidence="1">Belongs to the class IV-like SAM-binding methyltransferase superfamily.</text>
</comment>
<evidence type="ECO:0000313" key="2">
    <source>
        <dbReference type="EMBL" id="CEP22224.1"/>
    </source>
</evidence>
<dbReference type="Proteomes" id="UP000038830">
    <property type="component" value="Unassembled WGS sequence"/>
</dbReference>
<gene>
    <name evidence="2" type="ORF">BN1211_2514</name>
</gene>
<evidence type="ECO:0000256" key="1">
    <source>
        <dbReference type="ARBA" id="ARBA00009841"/>
    </source>
</evidence>
<protein>
    <submittedName>
        <fullName evidence="2">Uncharacterized protein YMR310C</fullName>
    </submittedName>
</protein>
<dbReference type="CDD" id="cd18086">
    <property type="entry name" value="HsC9orf114-like"/>
    <property type="match status" value="1"/>
</dbReference>
<dbReference type="PANTHER" id="PTHR12150:SF13">
    <property type="entry name" value="METHYLTRANSFERASE C9ORF114-RELATED"/>
    <property type="match status" value="1"/>
</dbReference>
<dbReference type="Gene3D" id="3.40.1280.10">
    <property type="match status" value="1"/>
</dbReference>
<reference evidence="3" key="1">
    <citation type="journal article" date="2015" name="J. Biotechnol.">
        <title>The structure of the Cyberlindnera jadinii genome and its relation to Candida utilis analyzed by the occurrence of single nucleotide polymorphisms.</title>
        <authorList>
            <person name="Rupp O."/>
            <person name="Brinkrolf K."/>
            <person name="Buerth C."/>
            <person name="Kunigo M."/>
            <person name="Schneider J."/>
            <person name="Jaenicke S."/>
            <person name="Goesmann A."/>
            <person name="Puehler A."/>
            <person name="Jaeger K.-E."/>
            <person name="Ernst J.F."/>
        </authorList>
    </citation>
    <scope>NUCLEOTIDE SEQUENCE [LARGE SCALE GENOMIC DNA]</scope>
    <source>
        <strain evidence="3">ATCC 18201 / CBS 1600 / BCRC 20928 / JCM 3617 / NBRC 0987 / NRRL Y-1542</strain>
    </source>
</reference>
<dbReference type="PANTHER" id="PTHR12150">
    <property type="entry name" value="CLASS IV SAM-BINDING METHYLTRANSFERASE-RELATED"/>
    <property type="match status" value="1"/>
</dbReference>
<dbReference type="EMBL" id="CDQK01000003">
    <property type="protein sequence ID" value="CEP22224.1"/>
    <property type="molecule type" value="Genomic_DNA"/>
</dbReference>
<dbReference type="InterPro" id="IPR029026">
    <property type="entry name" value="tRNA_m1G_MTases_N"/>
</dbReference>
<name>A0A0H5CCA2_CYBJN</name>
<dbReference type="Gene3D" id="2.40.50.140">
    <property type="entry name" value="Nucleic acid-binding proteins"/>
    <property type="match status" value="1"/>
</dbReference>
<dbReference type="InterPro" id="IPR003750">
    <property type="entry name" value="Put_MeTrfase-C9orf114-like"/>
</dbReference>
<dbReference type="Pfam" id="PF02598">
    <property type="entry name" value="Methyltrn_RNA_3"/>
    <property type="match status" value="1"/>
</dbReference>
<dbReference type="InterPro" id="IPR012340">
    <property type="entry name" value="NA-bd_OB-fold"/>
</dbReference>
<dbReference type="SUPFAM" id="SSF75217">
    <property type="entry name" value="alpha/beta knot"/>
    <property type="match status" value="1"/>
</dbReference>
<evidence type="ECO:0000313" key="3">
    <source>
        <dbReference type="Proteomes" id="UP000038830"/>
    </source>
</evidence>
<dbReference type="GO" id="GO:0032259">
    <property type="term" value="P:methylation"/>
    <property type="evidence" value="ECO:0007669"/>
    <property type="project" value="UniProtKB-ARBA"/>
</dbReference>
<dbReference type="InterPro" id="IPR029028">
    <property type="entry name" value="Alpha/beta_knot_MTases"/>
</dbReference>
<dbReference type="AlphaFoldDB" id="A0A0H5CCA2"/>
<proteinExistence type="inferred from homology"/>